<keyword evidence="2" id="KW-1185">Reference proteome</keyword>
<evidence type="ECO:0000313" key="2">
    <source>
        <dbReference type="Proteomes" id="UP000215005"/>
    </source>
</evidence>
<dbReference type="RefSeq" id="WP_017621919.1">
    <property type="nucleotide sequence ID" value="NZ_ANBG01000460.1"/>
</dbReference>
<dbReference type="AlphaFoldDB" id="A0A223SBQ3"/>
<dbReference type="KEGG" id="ngv:CDO52_24815"/>
<proteinExistence type="predicted"/>
<dbReference type="Proteomes" id="UP000215005">
    <property type="component" value="Chromosome"/>
</dbReference>
<dbReference type="EMBL" id="CP022753">
    <property type="protein sequence ID" value="ASU85594.1"/>
    <property type="molecule type" value="Genomic_DNA"/>
</dbReference>
<sequence>MTNENDPLLRGHYGDRWAIRRTENLWVAVAHDPEADHAPTIVQPDINTFLSDLENPPPRAGHPRSLMSAEFFAARYEQVDDGVWRNNAPPEG</sequence>
<organism evidence="1 2">
    <name type="scientific">Nocardiopsis gilva YIM 90087</name>
    <dbReference type="NCBI Taxonomy" id="1235441"/>
    <lineage>
        <taxon>Bacteria</taxon>
        <taxon>Bacillati</taxon>
        <taxon>Actinomycetota</taxon>
        <taxon>Actinomycetes</taxon>
        <taxon>Streptosporangiales</taxon>
        <taxon>Nocardiopsidaceae</taxon>
        <taxon>Nocardiopsis</taxon>
    </lineage>
</organism>
<evidence type="ECO:0000313" key="1">
    <source>
        <dbReference type="EMBL" id="ASU85594.1"/>
    </source>
</evidence>
<name>A0A223SBQ3_9ACTN</name>
<dbReference type="OrthoDB" id="3436657at2"/>
<accession>A0A223SBQ3</accession>
<protein>
    <submittedName>
        <fullName evidence="1">Uncharacterized protein</fullName>
    </submittedName>
</protein>
<gene>
    <name evidence="1" type="ORF">CDO52_24815</name>
</gene>
<reference evidence="1 2" key="1">
    <citation type="submission" date="2017-08" db="EMBL/GenBank/DDBJ databases">
        <title>The complete genome sequence of Nocardiopsis gilva YIM 90087.</title>
        <authorList>
            <person name="Yin M."/>
            <person name="Tang S."/>
        </authorList>
    </citation>
    <scope>NUCLEOTIDE SEQUENCE [LARGE SCALE GENOMIC DNA]</scope>
    <source>
        <strain evidence="1 2">YIM 90087</strain>
    </source>
</reference>